<keyword evidence="12" id="KW-0564">Palmitate</keyword>
<reference evidence="18 19" key="1">
    <citation type="submission" date="2020-08" db="EMBL/GenBank/DDBJ databases">
        <title>Genomic Encyclopedia of Type Strains, Phase IV (KMG-V): Genome sequencing to study the core and pangenomes of soil and plant-associated prokaryotes.</title>
        <authorList>
            <person name="Whitman W."/>
        </authorList>
    </citation>
    <scope>NUCLEOTIDE SEQUENCE [LARGE SCALE GENOMIC DNA]</scope>
    <source>
        <strain evidence="18 19">X5P2</strain>
    </source>
</reference>
<comment type="similarity">
    <text evidence="2">Belongs to the BexD/CtrA/VexA family.</text>
</comment>
<dbReference type="InterPro" id="IPR049712">
    <property type="entry name" value="Poly_export"/>
</dbReference>
<dbReference type="Gene3D" id="3.10.560.10">
    <property type="entry name" value="Outer membrane lipoprotein wza domain like"/>
    <property type="match status" value="1"/>
</dbReference>
<evidence type="ECO:0000256" key="12">
    <source>
        <dbReference type="ARBA" id="ARBA00023139"/>
    </source>
</evidence>
<name>A0A9X0QGT3_9BACT</name>
<sequence length="238" mass="25328">MKISTLATYLLFTGLQGKSRQMRPYSLIRFCAILAVLGISAAIGRAQKVAASDSKAITPQGEGYPGVVTAADLRASAESSQFALGVADVIRVNVWKNTDLSQTVTVGPDGFVSLPLLGDVHVAGMTANQLSQSLSSRLNAYVVSAEVTVSVVEIRSRHVYVMGQVAKPGEYSLVAPITVLQLIAEAGGLSTFAKRKEIFVLRGAKGNVQRIKFNYVNALRGDEHQNVDLQPGDTVVVP</sequence>
<evidence type="ECO:0000256" key="3">
    <source>
        <dbReference type="ARBA" id="ARBA00022448"/>
    </source>
</evidence>
<organism evidence="18 19">
    <name type="scientific">Tunturiibacter gelidiferens</name>
    <dbReference type="NCBI Taxonomy" id="3069689"/>
    <lineage>
        <taxon>Bacteria</taxon>
        <taxon>Pseudomonadati</taxon>
        <taxon>Acidobacteriota</taxon>
        <taxon>Terriglobia</taxon>
        <taxon>Terriglobales</taxon>
        <taxon>Acidobacteriaceae</taxon>
        <taxon>Tunturiibacter</taxon>
    </lineage>
</organism>
<feature type="domain" description="SLBB" evidence="17">
    <location>
        <begin position="158"/>
        <end position="237"/>
    </location>
</feature>
<keyword evidence="19" id="KW-1185">Reference proteome</keyword>
<keyword evidence="3" id="KW-0813">Transport</keyword>
<keyword evidence="4" id="KW-1134">Transmembrane beta strand</keyword>
<comment type="subcellular location">
    <subcellularLocation>
        <location evidence="1">Cell outer membrane</location>
        <topology evidence="1">Multi-pass membrane protein</topology>
    </subcellularLocation>
</comment>
<evidence type="ECO:0000256" key="2">
    <source>
        <dbReference type="ARBA" id="ARBA00009450"/>
    </source>
</evidence>
<dbReference type="PANTHER" id="PTHR33619:SF3">
    <property type="entry name" value="POLYSACCHARIDE EXPORT PROTEIN GFCE-RELATED"/>
    <property type="match status" value="1"/>
</dbReference>
<evidence type="ECO:0000256" key="8">
    <source>
        <dbReference type="ARBA" id="ARBA00023047"/>
    </source>
</evidence>
<feature type="transmembrane region" description="Helical" evidence="15">
    <location>
        <begin position="27"/>
        <end position="46"/>
    </location>
</feature>
<evidence type="ECO:0000256" key="13">
    <source>
        <dbReference type="ARBA" id="ARBA00023237"/>
    </source>
</evidence>
<evidence type="ECO:0000256" key="10">
    <source>
        <dbReference type="ARBA" id="ARBA00023114"/>
    </source>
</evidence>
<proteinExistence type="inferred from homology"/>
<dbReference type="InterPro" id="IPR003715">
    <property type="entry name" value="Poly_export_N"/>
</dbReference>
<evidence type="ECO:0000256" key="5">
    <source>
        <dbReference type="ARBA" id="ARBA00022597"/>
    </source>
</evidence>
<keyword evidence="9" id="KW-0406">Ion transport</keyword>
<evidence type="ECO:0000313" key="19">
    <source>
        <dbReference type="Proteomes" id="UP000535182"/>
    </source>
</evidence>
<keyword evidence="8" id="KW-0625">Polysaccharide transport</keyword>
<accession>A0A9X0QGT3</accession>
<gene>
    <name evidence="18" type="ORF">HDF14_003599</name>
</gene>
<evidence type="ECO:0000256" key="11">
    <source>
        <dbReference type="ARBA" id="ARBA00023136"/>
    </source>
</evidence>
<evidence type="ECO:0000256" key="9">
    <source>
        <dbReference type="ARBA" id="ARBA00023065"/>
    </source>
</evidence>
<keyword evidence="14" id="KW-0449">Lipoprotein</keyword>
<dbReference type="Gene3D" id="3.30.1950.10">
    <property type="entry name" value="wza like domain"/>
    <property type="match status" value="1"/>
</dbReference>
<dbReference type="RefSeq" id="WP_183978941.1">
    <property type="nucleotide sequence ID" value="NZ_JACHEB010000008.1"/>
</dbReference>
<keyword evidence="13" id="KW-0998">Cell outer membrane</keyword>
<dbReference type="Proteomes" id="UP000535182">
    <property type="component" value="Unassembled WGS sequence"/>
</dbReference>
<evidence type="ECO:0000313" key="18">
    <source>
        <dbReference type="EMBL" id="MBB5329970.1"/>
    </source>
</evidence>
<keyword evidence="15" id="KW-1133">Transmembrane helix</keyword>
<dbReference type="GO" id="GO:0009279">
    <property type="term" value="C:cell outer membrane"/>
    <property type="evidence" value="ECO:0007669"/>
    <property type="project" value="UniProtKB-SubCell"/>
</dbReference>
<keyword evidence="11 15" id="KW-0472">Membrane</keyword>
<evidence type="ECO:0000259" key="17">
    <source>
        <dbReference type="Pfam" id="PF22461"/>
    </source>
</evidence>
<protein>
    <submittedName>
        <fullName evidence="18">Polysaccharide export outer membrane protein</fullName>
    </submittedName>
</protein>
<dbReference type="GO" id="GO:0015288">
    <property type="term" value="F:porin activity"/>
    <property type="evidence" value="ECO:0007669"/>
    <property type="project" value="UniProtKB-KW"/>
</dbReference>
<keyword evidence="5" id="KW-0762">Sugar transport</keyword>
<dbReference type="PANTHER" id="PTHR33619">
    <property type="entry name" value="POLYSACCHARIDE EXPORT PROTEIN GFCE-RELATED"/>
    <property type="match status" value="1"/>
</dbReference>
<evidence type="ECO:0000256" key="4">
    <source>
        <dbReference type="ARBA" id="ARBA00022452"/>
    </source>
</evidence>
<feature type="domain" description="Polysaccharide export protein N-terminal" evidence="16">
    <location>
        <begin position="77"/>
        <end position="151"/>
    </location>
</feature>
<keyword evidence="6 15" id="KW-0812">Transmembrane</keyword>
<dbReference type="InterPro" id="IPR054765">
    <property type="entry name" value="SLBB_dom"/>
</dbReference>
<evidence type="ECO:0000259" key="16">
    <source>
        <dbReference type="Pfam" id="PF02563"/>
    </source>
</evidence>
<dbReference type="GO" id="GO:0006811">
    <property type="term" value="P:monoatomic ion transport"/>
    <property type="evidence" value="ECO:0007669"/>
    <property type="project" value="UniProtKB-KW"/>
</dbReference>
<dbReference type="Pfam" id="PF02563">
    <property type="entry name" value="Poly_export"/>
    <property type="match status" value="1"/>
</dbReference>
<dbReference type="EMBL" id="JACHEB010000008">
    <property type="protein sequence ID" value="MBB5329970.1"/>
    <property type="molecule type" value="Genomic_DNA"/>
</dbReference>
<dbReference type="AlphaFoldDB" id="A0A9X0QGT3"/>
<dbReference type="GO" id="GO:0046930">
    <property type="term" value="C:pore complex"/>
    <property type="evidence" value="ECO:0007669"/>
    <property type="project" value="UniProtKB-KW"/>
</dbReference>
<comment type="caution">
    <text evidence="18">The sequence shown here is derived from an EMBL/GenBank/DDBJ whole genome shotgun (WGS) entry which is preliminary data.</text>
</comment>
<dbReference type="GO" id="GO:0015159">
    <property type="term" value="F:polysaccharide transmembrane transporter activity"/>
    <property type="evidence" value="ECO:0007669"/>
    <property type="project" value="InterPro"/>
</dbReference>
<evidence type="ECO:0000256" key="7">
    <source>
        <dbReference type="ARBA" id="ARBA00022729"/>
    </source>
</evidence>
<evidence type="ECO:0000256" key="15">
    <source>
        <dbReference type="SAM" id="Phobius"/>
    </source>
</evidence>
<keyword evidence="10" id="KW-0626">Porin</keyword>
<keyword evidence="7" id="KW-0732">Signal</keyword>
<evidence type="ECO:0000256" key="1">
    <source>
        <dbReference type="ARBA" id="ARBA00004571"/>
    </source>
</evidence>
<evidence type="ECO:0000256" key="6">
    <source>
        <dbReference type="ARBA" id="ARBA00022692"/>
    </source>
</evidence>
<evidence type="ECO:0000256" key="14">
    <source>
        <dbReference type="ARBA" id="ARBA00023288"/>
    </source>
</evidence>
<dbReference type="Pfam" id="PF22461">
    <property type="entry name" value="SLBB_2"/>
    <property type="match status" value="1"/>
</dbReference>